<proteinExistence type="predicted"/>
<gene>
    <name evidence="3" type="ORF">ACFQKB_23665</name>
</gene>
<dbReference type="EMBL" id="JBHSXS010000015">
    <property type="protein sequence ID" value="MFC6882774.1"/>
    <property type="molecule type" value="Genomic_DNA"/>
</dbReference>
<dbReference type="InterPro" id="IPR001387">
    <property type="entry name" value="Cro/C1-type_HTH"/>
</dbReference>
<dbReference type="CDD" id="cd00093">
    <property type="entry name" value="HTH_XRE"/>
    <property type="match status" value="1"/>
</dbReference>
<dbReference type="InterPro" id="IPR010982">
    <property type="entry name" value="Lambda_DNA-bd_dom_sf"/>
</dbReference>
<evidence type="ECO:0000256" key="1">
    <source>
        <dbReference type="ARBA" id="ARBA00023125"/>
    </source>
</evidence>
<dbReference type="InterPro" id="IPR013096">
    <property type="entry name" value="Cupin_2"/>
</dbReference>
<dbReference type="SMART" id="SM00530">
    <property type="entry name" value="HTH_XRE"/>
    <property type="match status" value="1"/>
</dbReference>
<evidence type="ECO:0000313" key="3">
    <source>
        <dbReference type="EMBL" id="MFC6882774.1"/>
    </source>
</evidence>
<sequence>MINRVRQLRKERLMTLEALAERTGVTKSYLSKVERGQSVPSIAVCASLAKALDVPLDNLFSDAEELAEVTVTRAGERRVLTSPEEPGSRYEAIALQAGTKRMAPFMLYPPHDAGPSPFRDHPGEEFIFVHQGEAELILPSRTIQLQAGDSAYFKATVPHKTRSLSKERATLLLLVSDDRDPARTTHLHLP</sequence>
<dbReference type="Gene3D" id="1.10.260.40">
    <property type="entry name" value="lambda repressor-like DNA-binding domains"/>
    <property type="match status" value="1"/>
</dbReference>
<evidence type="ECO:0000259" key="2">
    <source>
        <dbReference type="PROSITE" id="PS50943"/>
    </source>
</evidence>
<protein>
    <submittedName>
        <fullName evidence="3">Helix-turn-helix domain-containing protein</fullName>
    </submittedName>
</protein>
<dbReference type="RefSeq" id="WP_160820430.1">
    <property type="nucleotide sequence ID" value="NZ_JBHSXS010000015.1"/>
</dbReference>
<accession>A0ABW2CPZ5</accession>
<reference evidence="4" key="1">
    <citation type="journal article" date="2019" name="Int. J. Syst. Evol. Microbiol.">
        <title>The Global Catalogue of Microorganisms (GCM) 10K type strain sequencing project: providing services to taxonomists for standard genome sequencing and annotation.</title>
        <authorList>
            <consortium name="The Broad Institute Genomics Platform"/>
            <consortium name="The Broad Institute Genome Sequencing Center for Infectious Disease"/>
            <person name="Wu L."/>
            <person name="Ma J."/>
        </authorList>
    </citation>
    <scope>NUCLEOTIDE SEQUENCE [LARGE SCALE GENOMIC DNA]</scope>
    <source>
        <strain evidence="4">JCM 3369</strain>
    </source>
</reference>
<keyword evidence="4" id="KW-1185">Reference proteome</keyword>
<dbReference type="CDD" id="cd02209">
    <property type="entry name" value="cupin_XRE_C"/>
    <property type="match status" value="1"/>
</dbReference>
<dbReference type="SUPFAM" id="SSF51182">
    <property type="entry name" value="RmlC-like cupins"/>
    <property type="match status" value="1"/>
</dbReference>
<dbReference type="PROSITE" id="PS50943">
    <property type="entry name" value="HTH_CROC1"/>
    <property type="match status" value="1"/>
</dbReference>
<dbReference type="PANTHER" id="PTHR46797">
    <property type="entry name" value="HTH-TYPE TRANSCRIPTIONAL REGULATOR"/>
    <property type="match status" value="1"/>
</dbReference>
<dbReference type="Gene3D" id="2.60.120.10">
    <property type="entry name" value="Jelly Rolls"/>
    <property type="match status" value="1"/>
</dbReference>
<dbReference type="InterPro" id="IPR050807">
    <property type="entry name" value="TransReg_Diox_bact_type"/>
</dbReference>
<feature type="domain" description="HTH cro/C1-type" evidence="2">
    <location>
        <begin position="5"/>
        <end position="59"/>
    </location>
</feature>
<keyword evidence="1" id="KW-0238">DNA-binding</keyword>
<dbReference type="Pfam" id="PF07883">
    <property type="entry name" value="Cupin_2"/>
    <property type="match status" value="1"/>
</dbReference>
<dbReference type="PANTHER" id="PTHR46797:SF1">
    <property type="entry name" value="METHYLPHOSPHONATE SYNTHASE"/>
    <property type="match status" value="1"/>
</dbReference>
<dbReference type="Proteomes" id="UP001596380">
    <property type="component" value="Unassembled WGS sequence"/>
</dbReference>
<dbReference type="InterPro" id="IPR014710">
    <property type="entry name" value="RmlC-like_jellyroll"/>
</dbReference>
<evidence type="ECO:0000313" key="4">
    <source>
        <dbReference type="Proteomes" id="UP001596380"/>
    </source>
</evidence>
<dbReference type="InterPro" id="IPR011051">
    <property type="entry name" value="RmlC_Cupin_sf"/>
</dbReference>
<comment type="caution">
    <text evidence="3">The sequence shown here is derived from an EMBL/GenBank/DDBJ whole genome shotgun (WGS) entry which is preliminary data.</text>
</comment>
<organism evidence="3 4">
    <name type="scientific">Actinomadura yumaensis</name>
    <dbReference type="NCBI Taxonomy" id="111807"/>
    <lineage>
        <taxon>Bacteria</taxon>
        <taxon>Bacillati</taxon>
        <taxon>Actinomycetota</taxon>
        <taxon>Actinomycetes</taxon>
        <taxon>Streptosporangiales</taxon>
        <taxon>Thermomonosporaceae</taxon>
        <taxon>Actinomadura</taxon>
    </lineage>
</organism>
<name>A0ABW2CPZ5_9ACTN</name>
<dbReference type="Pfam" id="PF01381">
    <property type="entry name" value="HTH_3"/>
    <property type="match status" value="1"/>
</dbReference>
<dbReference type="SUPFAM" id="SSF47413">
    <property type="entry name" value="lambda repressor-like DNA-binding domains"/>
    <property type="match status" value="1"/>
</dbReference>